<keyword evidence="3" id="KW-1185">Reference proteome</keyword>
<evidence type="ECO:0000313" key="2">
    <source>
        <dbReference type="EMBL" id="MCO6043053.1"/>
    </source>
</evidence>
<dbReference type="EMBL" id="JAMXLR010000016">
    <property type="protein sequence ID" value="MCO6043053.1"/>
    <property type="molecule type" value="Genomic_DNA"/>
</dbReference>
<evidence type="ECO:0000313" key="3">
    <source>
        <dbReference type="Proteomes" id="UP001155241"/>
    </source>
</evidence>
<evidence type="ECO:0008006" key="4">
    <source>
        <dbReference type="Google" id="ProtNLM"/>
    </source>
</evidence>
<feature type="signal peptide" evidence="1">
    <location>
        <begin position="1"/>
        <end position="32"/>
    </location>
</feature>
<dbReference type="Proteomes" id="UP001155241">
    <property type="component" value="Unassembled WGS sequence"/>
</dbReference>
<feature type="chain" id="PRO_5040976730" description="Lipoprotein" evidence="1">
    <location>
        <begin position="33"/>
        <end position="85"/>
    </location>
</feature>
<dbReference type="AlphaFoldDB" id="A0A9X2F7E4"/>
<proteinExistence type="predicted"/>
<organism evidence="2 3">
    <name type="scientific">Aeoliella straminimaris</name>
    <dbReference type="NCBI Taxonomy" id="2954799"/>
    <lineage>
        <taxon>Bacteria</taxon>
        <taxon>Pseudomonadati</taxon>
        <taxon>Planctomycetota</taxon>
        <taxon>Planctomycetia</taxon>
        <taxon>Pirellulales</taxon>
        <taxon>Lacipirellulaceae</taxon>
        <taxon>Aeoliella</taxon>
    </lineage>
</organism>
<name>A0A9X2F7E4_9BACT</name>
<dbReference type="RefSeq" id="WP_252851152.1">
    <property type="nucleotide sequence ID" value="NZ_JAMXLR010000016.1"/>
</dbReference>
<evidence type="ECO:0000256" key="1">
    <source>
        <dbReference type="SAM" id="SignalP"/>
    </source>
</evidence>
<reference evidence="2" key="1">
    <citation type="submission" date="2022-06" db="EMBL/GenBank/DDBJ databases">
        <title>Aeoliella straminimaris, a novel planctomycete from sediments.</title>
        <authorList>
            <person name="Vitorino I.R."/>
            <person name="Lage O.M."/>
        </authorList>
    </citation>
    <scope>NUCLEOTIDE SEQUENCE</scope>
    <source>
        <strain evidence="2">ICT_H6.2</strain>
    </source>
</reference>
<protein>
    <recommendedName>
        <fullName evidence="4">Lipoprotein</fullName>
    </recommendedName>
</protein>
<accession>A0A9X2F7E4</accession>
<sequence length="85" mass="9196">MKSLRKSKVLAVCGVLAVALAVTLVSAPSADAGCGGFGYGYASYHAPVHTHYVAPVYPSYHYVAPTYYPQVCTPNYWGHGCHYPW</sequence>
<comment type="caution">
    <text evidence="2">The sequence shown here is derived from an EMBL/GenBank/DDBJ whole genome shotgun (WGS) entry which is preliminary data.</text>
</comment>
<keyword evidence="1" id="KW-0732">Signal</keyword>
<gene>
    <name evidence="2" type="ORF">NG895_03965</name>
</gene>